<dbReference type="AlphaFoldDB" id="A0A1Q6F6N5"/>
<dbReference type="EMBL" id="MNQH01000026">
    <property type="protein sequence ID" value="OKY94564.1"/>
    <property type="molecule type" value="Genomic_DNA"/>
</dbReference>
<comment type="caution">
    <text evidence="1">The sequence shown here is derived from an EMBL/GenBank/DDBJ whole genome shotgun (WGS) entry which is preliminary data.</text>
</comment>
<dbReference type="InterPro" id="IPR006944">
    <property type="entry name" value="Phage/GTA_portal"/>
</dbReference>
<proteinExistence type="predicted"/>
<reference evidence="1 2" key="1">
    <citation type="journal article" date="2016" name="Nat. Biotechnol.">
        <title>Measurement of bacterial replication rates in microbial communities.</title>
        <authorList>
            <person name="Brown C.T."/>
            <person name="Olm M.R."/>
            <person name="Thomas B.C."/>
            <person name="Banfield J.F."/>
        </authorList>
    </citation>
    <scope>NUCLEOTIDE SEQUENCE [LARGE SCALE GENOMIC DNA]</scope>
    <source>
        <strain evidence="1">CAG:67_53_122</strain>
    </source>
</reference>
<protein>
    <submittedName>
        <fullName evidence="1">Phage portal protein</fullName>
    </submittedName>
</protein>
<dbReference type="Pfam" id="PF04860">
    <property type="entry name" value="Phage_portal"/>
    <property type="match status" value="1"/>
</dbReference>
<dbReference type="Proteomes" id="UP000187417">
    <property type="component" value="Unassembled WGS sequence"/>
</dbReference>
<sequence>MNTKQKLKKTALVKAVRRDDPYLTLGAARVESDKFWRWGDDNLFPTALALMSRRSTTHRRIINDKADYISGKGFTFDPEVPLLGAFVAQVNGSGESLRQVCSKLSFDKSLFGNAFLEVVTDEKHSFLALYHQDASRCRVAKDSRHILLHHDWSRFSAADARTLPLYPLFERQDDGTLRAIVHYKDYEPMFEHYGVPPYIAGFGVSAIAYKTDRWNISRLDNSFQLSGVMMLDSTMDDEAQAERIMRTAEEKFAGNPGQVMFVLREGAAEDHSRFIPIASQNEGDWRSLHEQATSDIVVAHSWFRTLSGLDYASGFSAERILHEYEIALNTVILGEQAELLEPIREIIGRILGADPSSLEIVNRPPTRSKPLYMKVWEARKADGLDYDPEDERQQHFLAEITKYNLRSID</sequence>
<evidence type="ECO:0000313" key="2">
    <source>
        <dbReference type="Proteomes" id="UP000187417"/>
    </source>
</evidence>
<gene>
    <name evidence="1" type="ORF">BHV66_05190</name>
</gene>
<evidence type="ECO:0000313" key="1">
    <source>
        <dbReference type="EMBL" id="OKY94564.1"/>
    </source>
</evidence>
<name>A0A1Q6F6N5_9BACT</name>
<accession>A0A1Q6F6N5</accession>
<organism evidence="1 2">
    <name type="scientific">Alistipes putredinis</name>
    <dbReference type="NCBI Taxonomy" id="28117"/>
    <lineage>
        <taxon>Bacteria</taxon>
        <taxon>Pseudomonadati</taxon>
        <taxon>Bacteroidota</taxon>
        <taxon>Bacteroidia</taxon>
        <taxon>Bacteroidales</taxon>
        <taxon>Rikenellaceae</taxon>
        <taxon>Alistipes</taxon>
    </lineage>
</organism>
<dbReference type="RefSeq" id="WP_278339239.1">
    <property type="nucleotide sequence ID" value="NZ_BAAFLA010000012.1"/>
</dbReference>
<dbReference type="STRING" id="28117.BHV66_05190"/>